<accession>G8ZRG3</accession>
<feature type="compositionally biased region" description="Acidic residues" evidence="4">
    <location>
        <begin position="313"/>
        <end position="325"/>
    </location>
</feature>
<evidence type="ECO:0000313" key="7">
    <source>
        <dbReference type="Proteomes" id="UP000005627"/>
    </source>
</evidence>
<evidence type="ECO:0000256" key="3">
    <source>
        <dbReference type="ARBA" id="ARBA00023242"/>
    </source>
</evidence>
<feature type="compositionally biased region" description="Basic residues" evidence="4">
    <location>
        <begin position="1"/>
        <end position="14"/>
    </location>
</feature>
<dbReference type="EMBL" id="HE616744">
    <property type="protein sequence ID" value="CCE91105.1"/>
    <property type="molecule type" value="Genomic_DNA"/>
</dbReference>
<dbReference type="GO" id="GO:0032040">
    <property type="term" value="C:small-subunit processome"/>
    <property type="evidence" value="ECO:0007669"/>
    <property type="project" value="EnsemblFungi"/>
</dbReference>
<dbReference type="OrthoDB" id="1924577at2759"/>
<keyword evidence="3" id="KW-0539">Nucleus</keyword>
<dbReference type="PANTHER" id="PTHR13237">
    <property type="entry name" value="SOMETHING ABOUT SILENCING PROTEIN 10-RELATED"/>
    <property type="match status" value="1"/>
</dbReference>
<protein>
    <recommendedName>
        <fullName evidence="5">Sas10 C-terminal domain-containing protein</fullName>
    </recommendedName>
</protein>
<reference evidence="6 7" key="1">
    <citation type="journal article" date="2011" name="Proc. Natl. Acad. Sci. U.S.A.">
        <title>Evolutionary erosion of yeast sex chromosomes by mating-type switching accidents.</title>
        <authorList>
            <person name="Gordon J.L."/>
            <person name="Armisen D."/>
            <person name="Proux-Wera E."/>
            <person name="Oheigeartaigh S.S."/>
            <person name="Byrne K.P."/>
            <person name="Wolfe K.H."/>
        </authorList>
    </citation>
    <scope>NUCLEOTIDE SEQUENCE [LARGE SCALE GENOMIC DNA]</scope>
    <source>
        <strain evidence="7">ATCC 10662 / CBS 1146 / NBRC 0425 / NCYC 2629 / NRRL Y-866</strain>
    </source>
</reference>
<dbReference type="FunCoup" id="G8ZRG3">
    <property type="interactions" value="435"/>
</dbReference>
<dbReference type="GO" id="GO:0042802">
    <property type="term" value="F:identical protein binding"/>
    <property type="evidence" value="ECO:0007669"/>
    <property type="project" value="EnsemblFungi"/>
</dbReference>
<dbReference type="Proteomes" id="UP000005627">
    <property type="component" value="Chromosome 3"/>
</dbReference>
<dbReference type="Pfam" id="PF09368">
    <property type="entry name" value="Sas10"/>
    <property type="match status" value="1"/>
</dbReference>
<evidence type="ECO:0000256" key="1">
    <source>
        <dbReference type="ARBA" id="ARBA00004123"/>
    </source>
</evidence>
<evidence type="ECO:0000256" key="2">
    <source>
        <dbReference type="ARBA" id="ARBA00010979"/>
    </source>
</evidence>
<proteinExistence type="inferred from homology"/>
<feature type="compositionally biased region" description="Polar residues" evidence="4">
    <location>
        <begin position="389"/>
        <end position="400"/>
    </location>
</feature>
<organism evidence="6 7">
    <name type="scientific">Torulaspora delbrueckii</name>
    <name type="common">Yeast</name>
    <name type="synonym">Candida colliculosa</name>
    <dbReference type="NCBI Taxonomy" id="4950"/>
    <lineage>
        <taxon>Eukaryota</taxon>
        <taxon>Fungi</taxon>
        <taxon>Dikarya</taxon>
        <taxon>Ascomycota</taxon>
        <taxon>Saccharomycotina</taxon>
        <taxon>Saccharomycetes</taxon>
        <taxon>Saccharomycetales</taxon>
        <taxon>Saccharomycetaceae</taxon>
        <taxon>Torulaspora</taxon>
    </lineage>
</organism>
<feature type="domain" description="Sas10 C-terminal" evidence="5">
    <location>
        <begin position="546"/>
        <end position="620"/>
    </location>
</feature>
<dbReference type="InterPro" id="IPR018972">
    <property type="entry name" value="Sas10_C_dom"/>
</dbReference>
<dbReference type="STRING" id="1076872.G8ZRG3"/>
<dbReference type="eggNOG" id="KOG3118">
    <property type="taxonomic scope" value="Eukaryota"/>
</dbReference>
<dbReference type="GO" id="GO:0000480">
    <property type="term" value="P:endonucleolytic cleavage in 5'-ETS of tricistronic rRNA transcript (SSU-rRNA, 5.8S rRNA, LSU-rRNA)"/>
    <property type="evidence" value="ECO:0007669"/>
    <property type="project" value="EnsemblFungi"/>
</dbReference>
<dbReference type="PANTHER" id="PTHR13237:SF8">
    <property type="entry name" value="SOMETHING ABOUT SILENCING PROTEIN 10"/>
    <property type="match status" value="1"/>
</dbReference>
<sequence>MARKAGKRSNKKHQMTGETGDSYGLNEIDDFASKRDQILLENSNLGTQGADDYESNPDDEEEEVMAMSNEETSSEEEDEEEEEEQEQTDEELDGEQAYRKVFGRKLELHRDPAEDEGGMLGNDNAWGSTKGDYYGADDIDDEETAKEVEKEALRQKKKHLEELNMNDYLDDDLDEEWSKSAKEFDVGEFKESTKQDDKTASIKDILNMDSEAKKNHLQTLFPEFIPLSKEMIQLSDLLEELKSEEESEITKLKICALSTYLGTLSSYFGILLHELNNNDTFATMRDHPVMEMILTSKEVWRQASSLTQKFDQENESQDDDDEDMADPGLEQFDEGKLDGLRSGNSEDVEESDQEEKASEVEDQEEAEDDDSEDDDDVDLDDFEEYVAQSRISKSKINGKQESARTDDYVEGEMADVDSQEKKARKRTLRFYTSKIDQSENKKLDKFKGDDDIPYKERFFERQQRLLEEARKRGQQGPSGADLDTKDYNSGDEATSKAMNNESEKDYFNLTQKRRQERKGARQQAHKEAVKAARHGKLAELVGKVGEDGKRAINYQILKNKGLTPKRKKDDRNSRVKKRKKYEKAQKKLKSVRAVYSGGQSGVYEGEKTGIKKNLTKSVKFKN</sequence>
<feature type="compositionally biased region" description="Acidic residues" evidence="4">
    <location>
        <begin position="408"/>
        <end position="417"/>
    </location>
</feature>
<feature type="region of interest" description="Disordered" evidence="4">
    <location>
        <begin position="1"/>
        <end position="100"/>
    </location>
</feature>
<dbReference type="GeneID" id="11500440"/>
<dbReference type="InParanoid" id="G8ZRG3"/>
<feature type="region of interest" description="Disordered" evidence="4">
    <location>
        <begin position="560"/>
        <end position="588"/>
    </location>
</feature>
<dbReference type="KEGG" id="tdl:TDEL_0C02160"/>
<feature type="region of interest" description="Disordered" evidence="4">
    <location>
        <begin position="309"/>
        <end position="423"/>
    </location>
</feature>
<evidence type="ECO:0000313" key="6">
    <source>
        <dbReference type="EMBL" id="CCE91105.1"/>
    </source>
</evidence>
<feature type="compositionally biased region" description="Acidic residues" evidence="4">
    <location>
        <begin position="72"/>
        <end position="94"/>
    </location>
</feature>
<evidence type="ECO:0000259" key="5">
    <source>
        <dbReference type="Pfam" id="PF09368"/>
    </source>
</evidence>
<evidence type="ECO:0000256" key="4">
    <source>
        <dbReference type="SAM" id="MobiDB-lite"/>
    </source>
</evidence>
<name>G8ZRG3_TORDE</name>
<keyword evidence="7" id="KW-1185">Reference proteome</keyword>
<feature type="compositionally biased region" description="Acidic residues" evidence="4">
    <location>
        <begin position="360"/>
        <end position="384"/>
    </location>
</feature>
<comment type="similarity">
    <text evidence="2">Belongs to the SAS10 family.</text>
</comment>
<feature type="compositionally biased region" description="Basic residues" evidence="4">
    <location>
        <begin position="574"/>
        <end position="588"/>
    </location>
</feature>
<dbReference type="GO" id="GO:0000472">
    <property type="term" value="P:endonucleolytic cleavage to generate mature 5'-end of SSU-rRNA from (SSU-rRNA, 5.8S rRNA, LSU-rRNA)"/>
    <property type="evidence" value="ECO:0007669"/>
    <property type="project" value="EnsemblFungi"/>
</dbReference>
<dbReference type="GO" id="GO:0000447">
    <property type="term" value="P:endonucleolytic cleavage in ITS1 to separate SSU-rRNA from 5.8S rRNA and LSU-rRNA from tricistronic rRNA transcript (SSU-rRNA, 5.8S rRNA, LSU-rRNA)"/>
    <property type="evidence" value="ECO:0007669"/>
    <property type="project" value="EnsemblFungi"/>
</dbReference>
<dbReference type="AlphaFoldDB" id="G8ZRG3"/>
<feature type="compositionally biased region" description="Acidic residues" evidence="4">
    <location>
        <begin position="51"/>
        <end position="64"/>
    </location>
</feature>
<dbReference type="HOGENOM" id="CLU_019106_1_0_1"/>
<comment type="subcellular location">
    <subcellularLocation>
        <location evidence="1">Nucleus</location>
    </subcellularLocation>
</comment>
<gene>
    <name evidence="6" type="primary">TDEL0C02160</name>
    <name evidence="6" type="ORF">TDEL_0C02160</name>
</gene>
<dbReference type="RefSeq" id="XP_003680316.1">
    <property type="nucleotide sequence ID" value="XM_003680268.1"/>
</dbReference>
<feature type="region of interest" description="Disordered" evidence="4">
    <location>
        <begin position="463"/>
        <end position="534"/>
    </location>
</feature>